<name>A0A6J7WBB6_9CAUD</name>
<organism evidence="1">
    <name type="scientific">uncultured Caudovirales phage</name>
    <dbReference type="NCBI Taxonomy" id="2100421"/>
    <lineage>
        <taxon>Viruses</taxon>
        <taxon>Duplodnaviria</taxon>
        <taxon>Heunggongvirae</taxon>
        <taxon>Uroviricota</taxon>
        <taxon>Caudoviricetes</taxon>
        <taxon>Peduoviridae</taxon>
        <taxon>Maltschvirus</taxon>
        <taxon>Maltschvirus maltsch</taxon>
    </lineage>
</organism>
<sequence>MNKDTCIKYKIIDDSNLAQCEYCSYICDWDDVPVVNDNPWCSDGKVTCCPECNQGESFSNYKTA</sequence>
<evidence type="ECO:0000313" key="1">
    <source>
        <dbReference type="EMBL" id="CAB5194797.1"/>
    </source>
</evidence>
<reference evidence="1" key="1">
    <citation type="submission" date="2020-05" db="EMBL/GenBank/DDBJ databases">
        <authorList>
            <person name="Chiriac C."/>
            <person name="Salcher M."/>
            <person name="Ghai R."/>
            <person name="Kavagutti S V."/>
        </authorList>
    </citation>
    <scope>NUCLEOTIDE SEQUENCE</scope>
</reference>
<proteinExistence type="predicted"/>
<accession>A0A6J7WBB6</accession>
<protein>
    <submittedName>
        <fullName evidence="1">Uncharacterized protein</fullName>
    </submittedName>
</protein>
<dbReference type="EMBL" id="LR798223">
    <property type="protein sequence ID" value="CAB5194797.1"/>
    <property type="molecule type" value="Genomic_DNA"/>
</dbReference>
<gene>
    <name evidence="1" type="ORF">UFOVP177_36</name>
</gene>